<evidence type="ECO:0000313" key="1">
    <source>
        <dbReference type="EMBL" id="GFY47445.1"/>
    </source>
</evidence>
<sequence>MDVTDSRSDVASAEIGDKFSTDPFCFDAVRANTRLEKCETCADLCDALEDILSTSPKMTHLRDLDIQASLGARVHVTRTFRIFMNSHPLLRCGPNFKSAAHREVSFKSITTRIDKKASCQFSKNETSETYKRKMSRRNIEGLVPPIECPAWIIVSENGEGISVKYFSKHNYELCPQNIKFQPIKKTCMEFIKANLQMGIEKSKIPSFENISSYNEITEDVECIPDSVPSVTLVESSIDSSVEET</sequence>
<reference evidence="1" key="1">
    <citation type="submission" date="2020-08" db="EMBL/GenBank/DDBJ databases">
        <title>Multicomponent nature underlies the extraordinary mechanical properties of spider dragline silk.</title>
        <authorList>
            <person name="Kono N."/>
            <person name="Nakamura H."/>
            <person name="Mori M."/>
            <person name="Yoshida Y."/>
            <person name="Ohtoshi R."/>
            <person name="Malay A.D."/>
            <person name="Moran D.A.P."/>
            <person name="Tomita M."/>
            <person name="Numata K."/>
            <person name="Arakawa K."/>
        </authorList>
    </citation>
    <scope>NUCLEOTIDE SEQUENCE</scope>
</reference>
<proteinExistence type="predicted"/>
<organism evidence="1 2">
    <name type="scientific">Trichonephila inaurata madagascariensis</name>
    <dbReference type="NCBI Taxonomy" id="2747483"/>
    <lineage>
        <taxon>Eukaryota</taxon>
        <taxon>Metazoa</taxon>
        <taxon>Ecdysozoa</taxon>
        <taxon>Arthropoda</taxon>
        <taxon>Chelicerata</taxon>
        <taxon>Arachnida</taxon>
        <taxon>Araneae</taxon>
        <taxon>Araneomorphae</taxon>
        <taxon>Entelegynae</taxon>
        <taxon>Araneoidea</taxon>
        <taxon>Nephilidae</taxon>
        <taxon>Trichonephila</taxon>
        <taxon>Trichonephila inaurata</taxon>
    </lineage>
</organism>
<dbReference type="EMBL" id="BMAV01005952">
    <property type="protein sequence ID" value="GFY47445.1"/>
    <property type="molecule type" value="Genomic_DNA"/>
</dbReference>
<protein>
    <submittedName>
        <fullName evidence="1">Uncharacterized protein</fullName>
    </submittedName>
</protein>
<name>A0A8X7BXE8_9ARAC</name>
<comment type="caution">
    <text evidence="1">The sequence shown here is derived from an EMBL/GenBank/DDBJ whole genome shotgun (WGS) entry which is preliminary data.</text>
</comment>
<dbReference type="Proteomes" id="UP000886998">
    <property type="component" value="Unassembled WGS sequence"/>
</dbReference>
<keyword evidence="2" id="KW-1185">Reference proteome</keyword>
<gene>
    <name evidence="1" type="ORF">TNIN_259181</name>
</gene>
<dbReference type="AlphaFoldDB" id="A0A8X7BXE8"/>
<evidence type="ECO:0000313" key="2">
    <source>
        <dbReference type="Proteomes" id="UP000886998"/>
    </source>
</evidence>
<accession>A0A8X7BXE8</accession>